<evidence type="ECO:0000313" key="7">
    <source>
        <dbReference type="Proteomes" id="UP000031516"/>
    </source>
</evidence>
<evidence type="ECO:0000256" key="2">
    <source>
        <dbReference type="ARBA" id="ARBA00022603"/>
    </source>
</evidence>
<dbReference type="InterPro" id="IPR002052">
    <property type="entry name" value="DNA_methylase_N6_adenine_CS"/>
</dbReference>
<dbReference type="GO" id="GO:0008276">
    <property type="term" value="F:protein methyltransferase activity"/>
    <property type="evidence" value="ECO:0007669"/>
    <property type="project" value="TreeGrafter"/>
</dbReference>
<dbReference type="PANTHER" id="PTHR45875:SF1">
    <property type="entry name" value="METHYLTRANSFERASE N6AMT1"/>
    <property type="match status" value="1"/>
</dbReference>
<dbReference type="Proteomes" id="UP000031516">
    <property type="component" value="Unassembled WGS sequence"/>
</dbReference>
<sequence length="222" mass="24935">MLATPYVTCDYSKVYEPSEDSFLLLDALEADVSWLNNRFDGTAPLTVEIGSGSGIVSTFLMQNNIPNMNGIYLATDLNPWALEATLDTCSRNDCKTKRFDVLQTDLTSAIRKNEVDLLVFNPPYVPAESVPYVPVSKDAVHDDEWLFLALDGGDDGMVVTRRLLDTLDLILSENGVAYILFCARNNPETVSSHMKLRGWNSKLVEHRKAGWEVLSVYKFFRK</sequence>
<dbReference type="PROSITE" id="PS00092">
    <property type="entry name" value="N6_MTASE"/>
    <property type="match status" value="1"/>
</dbReference>
<proteinExistence type="inferred from homology"/>
<dbReference type="InterPro" id="IPR007848">
    <property type="entry name" value="Small_mtfrase_dom"/>
</dbReference>
<comment type="caution">
    <text evidence="6">The sequence shown here is derived from an EMBL/GenBank/DDBJ whole genome shotgun (WGS) entry which is preliminary data.</text>
</comment>
<dbReference type="InterPro" id="IPR029063">
    <property type="entry name" value="SAM-dependent_MTases_sf"/>
</dbReference>
<dbReference type="EMBL" id="CCBQ010000047">
    <property type="protein sequence ID" value="CDO96193.1"/>
    <property type="molecule type" value="Genomic_DNA"/>
</dbReference>
<dbReference type="Gene3D" id="3.40.50.150">
    <property type="entry name" value="Vaccinia Virus protein VP39"/>
    <property type="match status" value="1"/>
</dbReference>
<gene>
    <name evidence="6" type="ORF">KLDO_g4408</name>
</gene>
<evidence type="ECO:0000259" key="5">
    <source>
        <dbReference type="Pfam" id="PF05175"/>
    </source>
</evidence>
<evidence type="ECO:0000256" key="1">
    <source>
        <dbReference type="ARBA" id="ARBA00006149"/>
    </source>
</evidence>
<dbReference type="GO" id="GO:0032259">
    <property type="term" value="P:methylation"/>
    <property type="evidence" value="ECO:0007669"/>
    <property type="project" value="UniProtKB-KW"/>
</dbReference>
<comment type="similarity">
    <text evidence="1">Belongs to the eukaryotic/archaeal PrmC-related family.</text>
</comment>
<evidence type="ECO:0000313" key="6">
    <source>
        <dbReference type="EMBL" id="CDO96193.1"/>
    </source>
</evidence>
<protein>
    <submittedName>
        <fullName evidence="6">WGS project CCBQ000000000 data, contig 00058</fullName>
    </submittedName>
</protein>
<accession>A0A0A8LDA3</accession>
<dbReference type="GO" id="GO:0008757">
    <property type="term" value="F:S-adenosylmethionine-dependent methyltransferase activity"/>
    <property type="evidence" value="ECO:0007669"/>
    <property type="project" value="TreeGrafter"/>
</dbReference>
<name>A0A0A8LDA3_9SACH</name>
<dbReference type="OrthoDB" id="406152at2759"/>
<organism evidence="6 7">
    <name type="scientific">Kluyveromyces dobzhanskii CBS 2104</name>
    <dbReference type="NCBI Taxonomy" id="1427455"/>
    <lineage>
        <taxon>Eukaryota</taxon>
        <taxon>Fungi</taxon>
        <taxon>Dikarya</taxon>
        <taxon>Ascomycota</taxon>
        <taxon>Saccharomycotina</taxon>
        <taxon>Saccharomycetes</taxon>
        <taxon>Saccharomycetales</taxon>
        <taxon>Saccharomycetaceae</taxon>
        <taxon>Kluyveromyces</taxon>
    </lineage>
</organism>
<dbReference type="NCBIfam" id="TIGR00537">
    <property type="entry name" value="hemK_rel_arch"/>
    <property type="match status" value="1"/>
</dbReference>
<dbReference type="GO" id="GO:0003676">
    <property type="term" value="F:nucleic acid binding"/>
    <property type="evidence" value="ECO:0007669"/>
    <property type="project" value="InterPro"/>
</dbReference>
<dbReference type="InterPro" id="IPR052190">
    <property type="entry name" value="Euk-Arch_PrmC-MTase"/>
</dbReference>
<dbReference type="Pfam" id="PF05175">
    <property type="entry name" value="MTS"/>
    <property type="match status" value="1"/>
</dbReference>
<evidence type="ECO:0000256" key="3">
    <source>
        <dbReference type="ARBA" id="ARBA00022679"/>
    </source>
</evidence>
<dbReference type="PANTHER" id="PTHR45875">
    <property type="entry name" value="METHYLTRANSFERASE N6AMT1"/>
    <property type="match status" value="1"/>
</dbReference>
<keyword evidence="3" id="KW-0808">Transferase</keyword>
<evidence type="ECO:0000256" key="4">
    <source>
        <dbReference type="ARBA" id="ARBA00022691"/>
    </source>
</evidence>
<reference evidence="6 7" key="1">
    <citation type="submission" date="2014-03" db="EMBL/GenBank/DDBJ databases">
        <title>The genome of Kluyveromyces dobzhanskii.</title>
        <authorList>
            <person name="Nystedt B."/>
            <person name="Astrom S."/>
        </authorList>
    </citation>
    <scope>NUCLEOTIDE SEQUENCE [LARGE SCALE GENOMIC DNA]</scope>
    <source>
        <strain evidence="6 7">CBS 2104</strain>
    </source>
</reference>
<dbReference type="SUPFAM" id="SSF53335">
    <property type="entry name" value="S-adenosyl-L-methionine-dependent methyltransferases"/>
    <property type="match status" value="1"/>
</dbReference>
<keyword evidence="7" id="KW-1185">Reference proteome</keyword>
<feature type="domain" description="Methyltransferase small" evidence="5">
    <location>
        <begin position="46"/>
        <end position="126"/>
    </location>
</feature>
<dbReference type="GO" id="GO:0035657">
    <property type="term" value="C:eRF1 methyltransferase complex"/>
    <property type="evidence" value="ECO:0007669"/>
    <property type="project" value="TreeGrafter"/>
</dbReference>
<keyword evidence="2" id="KW-0489">Methyltransferase</keyword>
<keyword evidence="4" id="KW-0949">S-adenosyl-L-methionine</keyword>
<dbReference type="InterPro" id="IPR004557">
    <property type="entry name" value="PrmC-related"/>
</dbReference>
<dbReference type="AlphaFoldDB" id="A0A0A8LDA3"/>